<proteinExistence type="predicted"/>
<accession>A0A128F7L2</accession>
<sequence length="140" mass="14966">MSDTNVQVQNLLVINQYFTSLAQGDMGAFASLFSESVVWHQPGGNKFSGSKNGFAAVGEMVGGMMADSQGSLVVKPDGAPMANDDLVSAPILFSATKNFDGTEKKVEMTGSDLFKIKNGKIVEVWLFSSDQDAEDAFWGL</sequence>
<dbReference type="InterPro" id="IPR032710">
    <property type="entry name" value="NTF2-like_dom_sf"/>
</dbReference>
<evidence type="ECO:0000313" key="3">
    <source>
        <dbReference type="Proteomes" id="UP000073601"/>
    </source>
</evidence>
<keyword evidence="3" id="KW-1185">Reference proteome</keyword>
<reference evidence="3" key="1">
    <citation type="submission" date="2016-02" db="EMBL/GenBank/DDBJ databases">
        <authorList>
            <person name="Rodrigo-Torres Lidia"/>
            <person name="Arahal R.David."/>
        </authorList>
    </citation>
    <scope>NUCLEOTIDE SEQUENCE [LARGE SCALE GENOMIC DNA]</scope>
    <source>
        <strain evidence="3">CECT 8713</strain>
    </source>
</reference>
<dbReference type="RefSeq" id="WP_198159488.1">
    <property type="nucleotide sequence ID" value="NZ_CAWRCI010000019.1"/>
</dbReference>
<dbReference type="CDD" id="cd00531">
    <property type="entry name" value="NTF2_like"/>
    <property type="match status" value="1"/>
</dbReference>
<feature type="domain" description="SnoaL-like" evidence="1">
    <location>
        <begin position="15"/>
        <end position="124"/>
    </location>
</feature>
<dbReference type="AlphaFoldDB" id="A0A128F7L2"/>
<dbReference type="Gene3D" id="3.10.450.50">
    <property type="match status" value="1"/>
</dbReference>
<dbReference type="InterPro" id="IPR037401">
    <property type="entry name" value="SnoaL-like"/>
</dbReference>
<protein>
    <submittedName>
        <fullName evidence="2">SnoaL-like domain protein</fullName>
    </submittedName>
</protein>
<dbReference type="SUPFAM" id="SSF54427">
    <property type="entry name" value="NTF2-like"/>
    <property type="match status" value="1"/>
</dbReference>
<name>A0A128F7L2_9GAMM</name>
<evidence type="ECO:0000259" key="1">
    <source>
        <dbReference type="Pfam" id="PF12680"/>
    </source>
</evidence>
<evidence type="ECO:0000313" key="2">
    <source>
        <dbReference type="EMBL" id="CZF82772.1"/>
    </source>
</evidence>
<dbReference type="EMBL" id="FIZY01000019">
    <property type="protein sequence ID" value="CZF82772.1"/>
    <property type="molecule type" value="Genomic_DNA"/>
</dbReference>
<dbReference type="Proteomes" id="UP000073601">
    <property type="component" value="Unassembled WGS sequence"/>
</dbReference>
<gene>
    <name evidence="2" type="ORF">GMA8713_02361</name>
</gene>
<organism evidence="2 3">
    <name type="scientific">Grimontia marina</name>
    <dbReference type="NCBI Taxonomy" id="646534"/>
    <lineage>
        <taxon>Bacteria</taxon>
        <taxon>Pseudomonadati</taxon>
        <taxon>Pseudomonadota</taxon>
        <taxon>Gammaproteobacteria</taxon>
        <taxon>Vibrionales</taxon>
        <taxon>Vibrionaceae</taxon>
        <taxon>Grimontia</taxon>
    </lineage>
</organism>
<dbReference type="Pfam" id="PF12680">
    <property type="entry name" value="SnoaL_2"/>
    <property type="match status" value="1"/>
</dbReference>